<comment type="cofactor">
    <cofactor evidence="1">
        <name>a divalent metal cation</name>
        <dbReference type="ChEBI" id="CHEBI:60240"/>
    </cofactor>
</comment>
<keyword evidence="2" id="KW-0479">Metal-binding</keyword>
<evidence type="ECO:0000259" key="3">
    <source>
        <dbReference type="Pfam" id="PF13359"/>
    </source>
</evidence>
<evidence type="ECO:0000256" key="2">
    <source>
        <dbReference type="ARBA" id="ARBA00022723"/>
    </source>
</evidence>
<sequence>MIVDLRVERIVRRSIVVNNRRVTGLPVDVLAELVAEIGPLWEAQRQAELLARPRRRRIGAGARHKLVFVDRLLATLVHLRHGVTHDVLGCWFGVDRSTITRAIGQIRPLLAQRGCRIAPGQRLTTLAEVIDYLGDSGQTAILDATEIRVRRPAAGTADRARFISGRSRINAMKAMVLTDAHGAVLYCGQVCAGSVADITEARQSGLVELLPAIRAWAAKPEARS</sequence>
<dbReference type="EMBL" id="JACIBV010000001">
    <property type="protein sequence ID" value="MBB3724524.1"/>
    <property type="molecule type" value="Genomic_DNA"/>
</dbReference>
<reference evidence="5 6" key="1">
    <citation type="submission" date="2020-08" db="EMBL/GenBank/DDBJ databases">
        <title>Sequencing the genomes of 1000 actinobacteria strains.</title>
        <authorList>
            <person name="Klenk H.-P."/>
        </authorList>
    </citation>
    <scope>NUCLEOTIDE SEQUENCE [LARGE SCALE GENOMIC DNA]</scope>
    <source>
        <strain evidence="5 6">DSM 44320</strain>
    </source>
</reference>
<proteinExistence type="predicted"/>
<dbReference type="Pfam" id="PF13359">
    <property type="entry name" value="DDE_Tnp_4"/>
    <property type="match status" value="1"/>
</dbReference>
<feature type="domain" description="Transposase Helix-turn-helix" evidence="4">
    <location>
        <begin position="64"/>
        <end position="115"/>
    </location>
</feature>
<organism evidence="5 6">
    <name type="scientific">Nonomuraea dietziae</name>
    <dbReference type="NCBI Taxonomy" id="65515"/>
    <lineage>
        <taxon>Bacteria</taxon>
        <taxon>Bacillati</taxon>
        <taxon>Actinomycetota</taxon>
        <taxon>Actinomycetes</taxon>
        <taxon>Streptosporangiales</taxon>
        <taxon>Streptosporangiaceae</taxon>
        <taxon>Nonomuraea</taxon>
    </lineage>
</organism>
<protein>
    <recommendedName>
        <fullName evidence="7">Transposase</fullName>
    </recommendedName>
</protein>
<accession>A0A7W5YP02</accession>
<gene>
    <name evidence="5" type="ORF">FHR33_000384</name>
</gene>
<evidence type="ECO:0008006" key="7">
    <source>
        <dbReference type="Google" id="ProtNLM"/>
    </source>
</evidence>
<evidence type="ECO:0000313" key="6">
    <source>
        <dbReference type="Proteomes" id="UP000579945"/>
    </source>
</evidence>
<keyword evidence="6" id="KW-1185">Reference proteome</keyword>
<dbReference type="InterPro" id="IPR027806">
    <property type="entry name" value="HARBI1_dom"/>
</dbReference>
<evidence type="ECO:0000259" key="4">
    <source>
        <dbReference type="Pfam" id="PF13613"/>
    </source>
</evidence>
<dbReference type="InterPro" id="IPR027805">
    <property type="entry name" value="Transposase_HTH_dom"/>
</dbReference>
<feature type="domain" description="DDE Tnp4" evidence="3">
    <location>
        <begin position="142"/>
        <end position="210"/>
    </location>
</feature>
<evidence type="ECO:0000313" key="5">
    <source>
        <dbReference type="EMBL" id="MBB3724524.1"/>
    </source>
</evidence>
<evidence type="ECO:0000256" key="1">
    <source>
        <dbReference type="ARBA" id="ARBA00001968"/>
    </source>
</evidence>
<dbReference type="Proteomes" id="UP000579945">
    <property type="component" value="Unassembled WGS sequence"/>
</dbReference>
<name>A0A7W5YP02_9ACTN</name>
<comment type="caution">
    <text evidence="5">The sequence shown here is derived from an EMBL/GenBank/DDBJ whole genome shotgun (WGS) entry which is preliminary data.</text>
</comment>
<dbReference type="Pfam" id="PF13613">
    <property type="entry name" value="HTH_Tnp_4"/>
    <property type="match status" value="1"/>
</dbReference>
<dbReference type="AlphaFoldDB" id="A0A7W5YP02"/>
<dbReference type="GO" id="GO:0046872">
    <property type="term" value="F:metal ion binding"/>
    <property type="evidence" value="ECO:0007669"/>
    <property type="project" value="UniProtKB-KW"/>
</dbReference>